<sequence>MVVRLHRFRARGRPSCADRGALAPQGAREQVRPGGRGAVARSFPGQGGGAAGERPARALAPAPSARSDIAQVWERLRSVAWLTCGPGPGGGHRVRQAGRDGRTGRSGRGPDQQGRQQAEARIP</sequence>
<keyword evidence="3" id="KW-1185">Reference proteome</keyword>
<dbReference type="AlphaFoldDB" id="Q0RAM2"/>
<dbReference type="Proteomes" id="UP000000657">
    <property type="component" value="Chromosome"/>
</dbReference>
<evidence type="ECO:0000313" key="2">
    <source>
        <dbReference type="EMBL" id="CAL29824.1"/>
    </source>
</evidence>
<feature type="region of interest" description="Disordered" evidence="1">
    <location>
        <begin position="13"/>
        <end position="65"/>
    </location>
</feature>
<evidence type="ECO:0000256" key="1">
    <source>
        <dbReference type="SAM" id="MobiDB-lite"/>
    </source>
</evidence>
<organism evidence="2 3">
    <name type="scientific">Frankia alni (strain DSM 45986 / CECT 9034 / ACN14a)</name>
    <dbReference type="NCBI Taxonomy" id="326424"/>
    <lineage>
        <taxon>Bacteria</taxon>
        <taxon>Bacillati</taxon>
        <taxon>Actinomycetota</taxon>
        <taxon>Actinomycetes</taxon>
        <taxon>Frankiales</taxon>
        <taxon>Frankiaceae</taxon>
        <taxon>Frankia</taxon>
    </lineage>
</organism>
<dbReference type="EMBL" id="CT573213">
    <property type="protein sequence ID" value="CAL29824.1"/>
    <property type="molecule type" value="Genomic_DNA"/>
</dbReference>
<feature type="region of interest" description="Disordered" evidence="1">
    <location>
        <begin position="83"/>
        <end position="123"/>
    </location>
</feature>
<proteinExistence type="predicted"/>
<gene>
    <name evidence="2" type="ordered locus">FRAAL2467</name>
</gene>
<name>Q0RAM2_FRAAA</name>
<protein>
    <submittedName>
        <fullName evidence="2">Uncharacterized protein</fullName>
    </submittedName>
</protein>
<reference evidence="2 3" key="1">
    <citation type="journal article" date="2007" name="Genome Res.">
        <title>Genome characteristics of facultatively symbiotic Frankia sp. strains reflect host range and host plant biogeography.</title>
        <authorList>
            <person name="Normand P."/>
            <person name="Lapierre P."/>
            <person name="Tisa L.S."/>
            <person name="Gogarten J.P."/>
            <person name="Alloisio N."/>
            <person name="Bagnarol E."/>
            <person name="Bassi C.A."/>
            <person name="Berry A.M."/>
            <person name="Bickhart D.M."/>
            <person name="Choisne N."/>
            <person name="Couloux A."/>
            <person name="Cournoyer B."/>
            <person name="Cruveiller S."/>
            <person name="Daubin V."/>
            <person name="Demange N."/>
            <person name="Francino M.P."/>
            <person name="Goltsman E."/>
            <person name="Huang Y."/>
            <person name="Kopp O.R."/>
            <person name="Labarre L."/>
            <person name="Lapidus A."/>
            <person name="Lavire C."/>
            <person name="Marechal J."/>
            <person name="Martinez M."/>
            <person name="Mastronunzio J.E."/>
            <person name="Mullin B.C."/>
            <person name="Niemann J."/>
            <person name="Pujic P."/>
            <person name="Rawnsley T."/>
            <person name="Rouy Z."/>
            <person name="Schenowitz C."/>
            <person name="Sellstedt A."/>
            <person name="Tavares F."/>
            <person name="Tomkins J.P."/>
            <person name="Vallenet D."/>
            <person name="Valverde C."/>
            <person name="Wall L.G."/>
            <person name="Wang Y."/>
            <person name="Medigue C."/>
            <person name="Benson D.R."/>
        </authorList>
    </citation>
    <scope>NUCLEOTIDE SEQUENCE [LARGE SCALE GENOMIC DNA]</scope>
    <source>
        <strain evidence="3">DSM 45986 / CECT 9034 / ACN14a</strain>
    </source>
</reference>
<evidence type="ECO:0000313" key="3">
    <source>
        <dbReference type="Proteomes" id="UP000000657"/>
    </source>
</evidence>
<dbReference type="HOGENOM" id="CLU_2011885_0_0_11"/>
<accession>Q0RAM2</accession>